<dbReference type="AlphaFoldDB" id="A0A1J8QJZ2"/>
<comment type="caution">
    <text evidence="2">The sequence shown here is derived from an EMBL/GenBank/DDBJ whole genome shotgun (WGS) entry which is preliminary data.</text>
</comment>
<dbReference type="Proteomes" id="UP000183567">
    <property type="component" value="Unassembled WGS sequence"/>
</dbReference>
<gene>
    <name evidence="2" type="ORF">AZE42_13390</name>
</gene>
<sequence>MATCGSKARLAARGSTGKQIKKDHHSAPLAKQAEEHVSTTYHPPVLARAHAHQLIQSQKDGPKPARQIEEKPMAADPHAPKKFAGQGVYRARMFLQHGIS</sequence>
<feature type="compositionally biased region" description="Basic and acidic residues" evidence="1">
    <location>
        <begin position="60"/>
        <end position="73"/>
    </location>
</feature>
<organism evidence="2 3">
    <name type="scientific">Rhizopogon vesiculosus</name>
    <dbReference type="NCBI Taxonomy" id="180088"/>
    <lineage>
        <taxon>Eukaryota</taxon>
        <taxon>Fungi</taxon>
        <taxon>Dikarya</taxon>
        <taxon>Basidiomycota</taxon>
        <taxon>Agaricomycotina</taxon>
        <taxon>Agaricomycetes</taxon>
        <taxon>Agaricomycetidae</taxon>
        <taxon>Boletales</taxon>
        <taxon>Suillineae</taxon>
        <taxon>Rhizopogonaceae</taxon>
        <taxon>Rhizopogon</taxon>
    </lineage>
</organism>
<name>A0A1J8QJZ2_9AGAM</name>
<feature type="region of interest" description="Disordered" evidence="1">
    <location>
        <begin position="1"/>
        <end position="37"/>
    </location>
</feature>
<evidence type="ECO:0000256" key="1">
    <source>
        <dbReference type="SAM" id="MobiDB-lite"/>
    </source>
</evidence>
<keyword evidence="3" id="KW-1185">Reference proteome</keyword>
<evidence type="ECO:0000313" key="2">
    <source>
        <dbReference type="EMBL" id="OJA20967.1"/>
    </source>
</evidence>
<dbReference type="EMBL" id="LVVM01000328">
    <property type="protein sequence ID" value="OJA20967.1"/>
    <property type="molecule type" value="Genomic_DNA"/>
</dbReference>
<reference evidence="2 3" key="1">
    <citation type="submission" date="2016-03" db="EMBL/GenBank/DDBJ databases">
        <title>Comparative genomics of the ectomycorrhizal sister species Rhizopogon vinicolor and Rhizopogon vesiculosus (Basidiomycota: Boletales) reveals a divergence of the mating type B locus.</title>
        <authorList>
            <person name="Mujic A.B."/>
            <person name="Kuo A."/>
            <person name="Tritt A."/>
            <person name="Lipzen A."/>
            <person name="Chen C."/>
            <person name="Johnson J."/>
            <person name="Sharma A."/>
            <person name="Barry K."/>
            <person name="Grigoriev I.V."/>
            <person name="Spatafora J.W."/>
        </authorList>
    </citation>
    <scope>NUCLEOTIDE SEQUENCE [LARGE SCALE GENOMIC DNA]</scope>
    <source>
        <strain evidence="2 3">AM-OR11-056</strain>
    </source>
</reference>
<protein>
    <submittedName>
        <fullName evidence="2">Uncharacterized protein</fullName>
    </submittedName>
</protein>
<accession>A0A1J8QJZ2</accession>
<proteinExistence type="predicted"/>
<feature type="region of interest" description="Disordered" evidence="1">
    <location>
        <begin position="56"/>
        <end position="82"/>
    </location>
</feature>
<evidence type="ECO:0000313" key="3">
    <source>
        <dbReference type="Proteomes" id="UP000183567"/>
    </source>
</evidence>
<dbReference type="OrthoDB" id="2634969at2759"/>